<evidence type="ECO:0000256" key="1">
    <source>
        <dbReference type="ARBA" id="ARBA00001668"/>
    </source>
</evidence>
<dbReference type="RefSeq" id="WP_093883541.1">
    <property type="nucleotide sequence ID" value="NZ_FOBS01000013.1"/>
</dbReference>
<dbReference type="SUPFAM" id="SSF81624">
    <property type="entry name" value="N-terminal domain of MutM-like DNA repair proteins"/>
    <property type="match status" value="1"/>
</dbReference>
<keyword evidence="8" id="KW-0479">Metal-binding</keyword>
<dbReference type="Pfam" id="PF06831">
    <property type="entry name" value="H2TH"/>
    <property type="match status" value="1"/>
</dbReference>
<dbReference type="SUPFAM" id="SSF46946">
    <property type="entry name" value="S13-like H2TH domain"/>
    <property type="match status" value="1"/>
</dbReference>
<evidence type="ECO:0000256" key="20">
    <source>
        <dbReference type="PROSITE-ProRule" id="PRU00391"/>
    </source>
</evidence>
<dbReference type="GO" id="GO:0140078">
    <property type="term" value="F:class I DNA-(apurinic or apyrimidinic site) endonuclease activity"/>
    <property type="evidence" value="ECO:0007669"/>
    <property type="project" value="UniProtKB-EC"/>
</dbReference>
<evidence type="ECO:0000313" key="23">
    <source>
        <dbReference type="EMBL" id="SEM38818.1"/>
    </source>
</evidence>
<evidence type="ECO:0000256" key="8">
    <source>
        <dbReference type="ARBA" id="ARBA00022723"/>
    </source>
</evidence>
<feature type="domain" description="FPG-type" evidence="21">
    <location>
        <begin position="225"/>
        <end position="259"/>
    </location>
</feature>
<evidence type="ECO:0000256" key="4">
    <source>
        <dbReference type="ARBA" id="ARBA00011245"/>
    </source>
</evidence>
<comment type="similarity">
    <text evidence="3">Belongs to the FPG family.</text>
</comment>
<proteinExistence type="inferred from homology"/>
<keyword evidence="10 20" id="KW-0863">Zinc-finger</keyword>
<dbReference type="PANTHER" id="PTHR22993">
    <property type="entry name" value="FORMAMIDOPYRIMIDINE-DNA GLYCOSYLASE"/>
    <property type="match status" value="1"/>
</dbReference>
<sequence>MPELPEVETLCRQLRTKIIGLEITGTFILDGKIEMPGNLKGQRVISVNRRGKRIVIGMDNGKSLEIHLRMTGRLIWQETRAVPPPHSRFVFDLSSNQVMLVDPRRFATLSLREEAIKQDEVVDALAPGCAEFLIAEGRNRRRPLKSFLMDQQIIEGIGNIYACEILHRVGLSPWRETASLSPDDWREMEKAMGTVLSKAIDCRGTSISDWRDLFGNKGDYQNELRVYSREGVTCLRCGGIIHRKRLLGRGTWFCPGCQA</sequence>
<evidence type="ECO:0000256" key="5">
    <source>
        <dbReference type="ARBA" id="ARBA00012024"/>
    </source>
</evidence>
<evidence type="ECO:0000256" key="19">
    <source>
        <dbReference type="ARBA" id="ARBA00044632"/>
    </source>
</evidence>
<keyword evidence="24" id="KW-1185">Reference proteome</keyword>
<dbReference type="GO" id="GO:0006284">
    <property type="term" value="P:base-excision repair"/>
    <property type="evidence" value="ECO:0007669"/>
    <property type="project" value="InterPro"/>
</dbReference>
<dbReference type="EMBL" id="FOBS01000013">
    <property type="protein sequence ID" value="SEM38818.1"/>
    <property type="molecule type" value="Genomic_DNA"/>
</dbReference>
<evidence type="ECO:0000256" key="3">
    <source>
        <dbReference type="ARBA" id="ARBA00009409"/>
    </source>
</evidence>
<keyword evidence="11" id="KW-0378">Hydrolase</keyword>
<name>A0A1H7Y0E6_9BACT</name>
<dbReference type="Pfam" id="PF01149">
    <property type="entry name" value="Fapy_DNA_glyco"/>
    <property type="match status" value="1"/>
</dbReference>
<evidence type="ECO:0000256" key="17">
    <source>
        <dbReference type="ARBA" id="ARBA00023295"/>
    </source>
</evidence>
<accession>A0A1H7Y0E6</accession>
<evidence type="ECO:0000256" key="11">
    <source>
        <dbReference type="ARBA" id="ARBA00022801"/>
    </source>
</evidence>
<keyword evidence="9" id="KW-0227">DNA damage</keyword>
<organism evidence="23 24">
    <name type="scientific">Syntrophus gentianae</name>
    <dbReference type="NCBI Taxonomy" id="43775"/>
    <lineage>
        <taxon>Bacteria</taxon>
        <taxon>Pseudomonadati</taxon>
        <taxon>Thermodesulfobacteriota</taxon>
        <taxon>Syntrophia</taxon>
        <taxon>Syntrophales</taxon>
        <taxon>Syntrophaceae</taxon>
        <taxon>Syntrophus</taxon>
    </lineage>
</organism>
<evidence type="ECO:0000256" key="2">
    <source>
        <dbReference type="ARBA" id="ARBA00001947"/>
    </source>
</evidence>
<dbReference type="NCBIfam" id="NF002211">
    <property type="entry name" value="PRK01103.1"/>
    <property type="match status" value="1"/>
</dbReference>
<dbReference type="InterPro" id="IPR010663">
    <property type="entry name" value="Znf_FPG/IleRS"/>
</dbReference>
<dbReference type="InterPro" id="IPR035937">
    <property type="entry name" value="FPG_N"/>
</dbReference>
<dbReference type="FunFam" id="1.10.8.50:FF:000003">
    <property type="entry name" value="Formamidopyrimidine-DNA glycosylase"/>
    <property type="match status" value="1"/>
</dbReference>
<dbReference type="GO" id="GO:0034039">
    <property type="term" value="F:8-oxo-7,8-dihydroguanine DNA N-glycosylase activity"/>
    <property type="evidence" value="ECO:0007669"/>
    <property type="project" value="TreeGrafter"/>
</dbReference>
<dbReference type="PROSITE" id="PS51066">
    <property type="entry name" value="ZF_FPG_2"/>
    <property type="match status" value="1"/>
</dbReference>
<keyword evidence="14" id="KW-0234">DNA repair</keyword>
<evidence type="ECO:0000256" key="7">
    <source>
        <dbReference type="ARBA" id="ARBA00016240"/>
    </source>
</evidence>
<keyword evidence="12" id="KW-0862">Zinc</keyword>
<keyword evidence="13" id="KW-0238">DNA-binding</keyword>
<dbReference type="InterPro" id="IPR020629">
    <property type="entry name" value="FPG_Glyclase"/>
</dbReference>
<dbReference type="SUPFAM" id="SSF57716">
    <property type="entry name" value="Glucocorticoid receptor-like (DNA-binding domain)"/>
    <property type="match status" value="1"/>
</dbReference>
<comment type="catalytic activity">
    <reaction evidence="1">
        <text>Hydrolysis of DNA containing ring-opened 7-methylguanine residues, releasing 2,6-diamino-4-hydroxy-5-(N-methyl)formamidopyrimidine.</text>
        <dbReference type="EC" id="3.2.2.23"/>
    </reaction>
</comment>
<evidence type="ECO:0000256" key="18">
    <source>
        <dbReference type="ARBA" id="ARBA00030638"/>
    </source>
</evidence>
<evidence type="ECO:0000256" key="14">
    <source>
        <dbReference type="ARBA" id="ARBA00023204"/>
    </source>
</evidence>
<dbReference type="PROSITE" id="PS51068">
    <property type="entry name" value="FPG_CAT"/>
    <property type="match status" value="1"/>
</dbReference>
<dbReference type="InterPro" id="IPR010979">
    <property type="entry name" value="Ribosomal_uS13-like_H2TH"/>
</dbReference>
<dbReference type="AlphaFoldDB" id="A0A1H7Y0E6"/>
<keyword evidence="17" id="KW-0326">Glycosidase</keyword>
<dbReference type="Gene3D" id="1.10.8.50">
    <property type="match status" value="1"/>
</dbReference>
<dbReference type="InterPro" id="IPR015887">
    <property type="entry name" value="DNA_glyclase_Znf_dom_DNA_BS"/>
</dbReference>
<dbReference type="PROSITE" id="PS01242">
    <property type="entry name" value="ZF_FPG_1"/>
    <property type="match status" value="1"/>
</dbReference>
<evidence type="ECO:0000256" key="15">
    <source>
        <dbReference type="ARBA" id="ARBA00023239"/>
    </source>
</evidence>
<dbReference type="Pfam" id="PF06827">
    <property type="entry name" value="zf-FPG_IleRS"/>
    <property type="match status" value="1"/>
</dbReference>
<dbReference type="InterPro" id="IPR015886">
    <property type="entry name" value="H2TH_FPG"/>
</dbReference>
<gene>
    <name evidence="23" type="ORF">SAMN04489760_11310</name>
</gene>
<comment type="catalytic activity">
    <reaction evidence="19">
        <text>2'-deoxyribonucleotide-(2'-deoxyribose 5'-phosphate)-2'-deoxyribonucleotide-DNA = a 3'-end 2'-deoxyribonucleotide-(2,3-dehydro-2,3-deoxyribose 5'-phosphate)-DNA + a 5'-end 5'-phospho-2'-deoxyribonucleoside-DNA + H(+)</text>
        <dbReference type="Rhea" id="RHEA:66592"/>
        <dbReference type="Rhea" id="RHEA-COMP:13180"/>
        <dbReference type="Rhea" id="RHEA-COMP:16897"/>
        <dbReference type="Rhea" id="RHEA-COMP:17067"/>
        <dbReference type="ChEBI" id="CHEBI:15378"/>
        <dbReference type="ChEBI" id="CHEBI:136412"/>
        <dbReference type="ChEBI" id="CHEBI:157695"/>
        <dbReference type="ChEBI" id="CHEBI:167181"/>
        <dbReference type="EC" id="4.2.99.18"/>
    </reaction>
</comment>
<dbReference type="GO" id="GO:0003684">
    <property type="term" value="F:damaged DNA binding"/>
    <property type="evidence" value="ECO:0007669"/>
    <property type="project" value="InterPro"/>
</dbReference>
<reference evidence="23 24" key="1">
    <citation type="submission" date="2016-10" db="EMBL/GenBank/DDBJ databases">
        <authorList>
            <person name="de Groot N.N."/>
        </authorList>
    </citation>
    <scope>NUCLEOTIDE SEQUENCE [LARGE SCALE GENOMIC DNA]</scope>
    <source>
        <strain evidence="23 24">DSM 8423</strain>
    </source>
</reference>
<protein>
    <recommendedName>
        <fullName evidence="7">Formamidopyrimidine-DNA glycosylase</fullName>
        <ecNumber evidence="5">3.2.2.23</ecNumber>
        <ecNumber evidence="6">4.2.99.18</ecNumber>
    </recommendedName>
    <alternativeName>
        <fullName evidence="18">DNA-(apurinic or apyrimidinic site) lyase MutM</fullName>
    </alternativeName>
</protein>
<evidence type="ECO:0000256" key="10">
    <source>
        <dbReference type="ARBA" id="ARBA00022771"/>
    </source>
</evidence>
<dbReference type="SMART" id="SM01232">
    <property type="entry name" value="H2TH"/>
    <property type="match status" value="1"/>
</dbReference>
<dbReference type="InterPro" id="IPR000214">
    <property type="entry name" value="Znf_DNA_glyclase/AP_lyase"/>
</dbReference>
<dbReference type="GO" id="GO:0008270">
    <property type="term" value="F:zinc ion binding"/>
    <property type="evidence" value="ECO:0007669"/>
    <property type="project" value="UniProtKB-KW"/>
</dbReference>
<comment type="subunit">
    <text evidence="4">Monomer.</text>
</comment>
<evidence type="ECO:0000256" key="9">
    <source>
        <dbReference type="ARBA" id="ARBA00022763"/>
    </source>
</evidence>
<evidence type="ECO:0000259" key="22">
    <source>
        <dbReference type="PROSITE" id="PS51068"/>
    </source>
</evidence>
<dbReference type="PANTHER" id="PTHR22993:SF9">
    <property type="entry name" value="FORMAMIDOPYRIMIDINE-DNA GLYCOSYLASE"/>
    <property type="match status" value="1"/>
</dbReference>
<evidence type="ECO:0000256" key="13">
    <source>
        <dbReference type="ARBA" id="ARBA00023125"/>
    </source>
</evidence>
<evidence type="ECO:0000256" key="16">
    <source>
        <dbReference type="ARBA" id="ARBA00023268"/>
    </source>
</evidence>
<evidence type="ECO:0000313" key="24">
    <source>
        <dbReference type="Proteomes" id="UP000198744"/>
    </source>
</evidence>
<evidence type="ECO:0000256" key="12">
    <source>
        <dbReference type="ARBA" id="ARBA00022833"/>
    </source>
</evidence>
<dbReference type="CDD" id="cd08966">
    <property type="entry name" value="EcFpg-like_N"/>
    <property type="match status" value="1"/>
</dbReference>
<dbReference type="EC" id="3.2.2.23" evidence="5"/>
<keyword evidence="15" id="KW-0456">Lyase</keyword>
<dbReference type="Gene3D" id="3.20.190.10">
    <property type="entry name" value="MutM-like, N-terminal"/>
    <property type="match status" value="1"/>
</dbReference>
<dbReference type="SMART" id="SM00898">
    <property type="entry name" value="Fapy_DNA_glyco"/>
    <property type="match status" value="1"/>
</dbReference>
<dbReference type="STRING" id="43775.SAMN04489760_11310"/>
<evidence type="ECO:0000259" key="21">
    <source>
        <dbReference type="PROSITE" id="PS51066"/>
    </source>
</evidence>
<dbReference type="Proteomes" id="UP000198744">
    <property type="component" value="Unassembled WGS sequence"/>
</dbReference>
<dbReference type="OrthoDB" id="9800855at2"/>
<dbReference type="InterPro" id="IPR012319">
    <property type="entry name" value="FPG_cat"/>
</dbReference>
<feature type="domain" description="Formamidopyrimidine-DNA glycosylase catalytic" evidence="22">
    <location>
        <begin position="2"/>
        <end position="107"/>
    </location>
</feature>
<keyword evidence="16" id="KW-0511">Multifunctional enzyme</keyword>
<dbReference type="EC" id="4.2.99.18" evidence="6"/>
<evidence type="ECO:0000256" key="6">
    <source>
        <dbReference type="ARBA" id="ARBA00012720"/>
    </source>
</evidence>
<comment type="cofactor">
    <cofactor evidence="2">
        <name>Zn(2+)</name>
        <dbReference type="ChEBI" id="CHEBI:29105"/>
    </cofactor>
</comment>